<evidence type="ECO:0000313" key="3">
    <source>
        <dbReference type="Proteomes" id="UP001248822"/>
    </source>
</evidence>
<dbReference type="AlphaFoldDB" id="A0AAE4DR05"/>
<dbReference type="Pfam" id="PF06551">
    <property type="entry name" value="DUF1120"/>
    <property type="match status" value="1"/>
</dbReference>
<dbReference type="InterPro" id="IPR010546">
    <property type="entry name" value="DUF1120"/>
</dbReference>
<keyword evidence="1" id="KW-0732">Signal</keyword>
<name>A0AAE4DR05_9ENTR</name>
<feature type="chain" id="PRO_5041995771" evidence="1">
    <location>
        <begin position="24"/>
        <end position="235"/>
    </location>
</feature>
<evidence type="ECO:0000256" key="1">
    <source>
        <dbReference type="SAM" id="SignalP"/>
    </source>
</evidence>
<gene>
    <name evidence="2" type="ORF">O7047_17840</name>
</gene>
<protein>
    <submittedName>
        <fullName evidence="2">DUF1120 domain-containing protein</fullName>
    </submittedName>
</protein>
<organism evidence="2 3">
    <name type="scientific">Pseudenterobacter timonensis</name>
    <dbReference type="NCBI Taxonomy" id="1755099"/>
    <lineage>
        <taxon>Bacteria</taxon>
        <taxon>Pseudomonadati</taxon>
        <taxon>Pseudomonadota</taxon>
        <taxon>Gammaproteobacteria</taxon>
        <taxon>Enterobacterales</taxon>
        <taxon>Enterobacteriaceae</taxon>
        <taxon>Pseudenterobacter</taxon>
    </lineage>
</organism>
<evidence type="ECO:0000313" key="2">
    <source>
        <dbReference type="EMBL" id="MDR9892084.1"/>
    </source>
</evidence>
<dbReference type="Proteomes" id="UP001248822">
    <property type="component" value="Unassembled WGS sequence"/>
</dbReference>
<dbReference type="EMBL" id="JAQGEC010000018">
    <property type="protein sequence ID" value="MDR9892084.1"/>
    <property type="molecule type" value="Genomic_DNA"/>
</dbReference>
<sequence length="235" mass="24508">MNAMFKKGILASVLAVATSSAMAAPSVDIKVTGKIVPSACTPAFISGGGTADFGTIKVVSLNSTTPTPLADVKIIPISITCEEATRVGVTFNDAHKDSAPTAILPVTFVDSDFSMLPGFTAGLGMYGDKKVGTYSLGIQLTKGAVTNEAGDELYPTFSSDNGTSWGNRAGIRYLQVKPDKSEIYSFSNVLGGTPVAQTKVNFNVGIAAMINPTNDLHITDEAKMDGLTNVEVVYL</sequence>
<dbReference type="RefSeq" id="WP_310827206.1">
    <property type="nucleotide sequence ID" value="NZ_JAQGEC010000018.1"/>
</dbReference>
<comment type="caution">
    <text evidence="2">The sequence shown here is derived from an EMBL/GenBank/DDBJ whole genome shotgun (WGS) entry which is preliminary data.</text>
</comment>
<proteinExistence type="predicted"/>
<accession>A0AAE4DR05</accession>
<reference evidence="2" key="1">
    <citation type="submission" date="2022-12" db="EMBL/GenBank/DDBJ databases">
        <title>NDM-1 containing novel ST 2018 Pseudenterobacter timonensis.</title>
        <authorList>
            <person name="Halder G."/>
            <person name="Mandal S."/>
            <person name="Dutta S."/>
        </authorList>
    </citation>
    <scope>NUCLEOTIDE SEQUENCE</scope>
    <source>
        <strain evidence="2">CNCI147</strain>
    </source>
</reference>
<feature type="signal peptide" evidence="1">
    <location>
        <begin position="1"/>
        <end position="23"/>
    </location>
</feature>